<accession>A0ABP7I780</accession>
<dbReference type="InterPro" id="IPR029063">
    <property type="entry name" value="SAM-dependent_MTases_sf"/>
</dbReference>
<protein>
    <submittedName>
        <fullName evidence="4">Class I SAM-dependent methyltransferase</fullName>
    </submittedName>
</protein>
<name>A0ABP7I780_9PSEU</name>
<sequence>MLDELAHAGPEHLDPGFVAGFDRKQGRPDPSEDLALLDGRTVVDLGAGTGRFAIAAAERFDRVVAVDVSPAMLAVIRSAGLPNVECVQAGFLTYEHRGEPADAVFTRHALHQLPDFWKAIALHRIAGMLRPGGLLRLRDLIYDFQPGETESVLRDWFDQAVTDPQVGYTRDDLAEHVRTEHSTFRWLLEPMLDAAGFEVLDVQFTGRVYGAYTCQKRV</sequence>
<dbReference type="EMBL" id="BAABCM010000003">
    <property type="protein sequence ID" value="GAA3810716.1"/>
    <property type="molecule type" value="Genomic_DNA"/>
</dbReference>
<evidence type="ECO:0000313" key="4">
    <source>
        <dbReference type="EMBL" id="GAA3810716.1"/>
    </source>
</evidence>
<comment type="caution">
    <text evidence="4">The sequence shown here is derived from an EMBL/GenBank/DDBJ whole genome shotgun (WGS) entry which is preliminary data.</text>
</comment>
<dbReference type="Pfam" id="PF13649">
    <property type="entry name" value="Methyltransf_25"/>
    <property type="match status" value="1"/>
</dbReference>
<evidence type="ECO:0000259" key="3">
    <source>
        <dbReference type="Pfam" id="PF13649"/>
    </source>
</evidence>
<dbReference type="GO" id="GO:0032259">
    <property type="term" value="P:methylation"/>
    <property type="evidence" value="ECO:0007669"/>
    <property type="project" value="UniProtKB-KW"/>
</dbReference>
<evidence type="ECO:0000256" key="2">
    <source>
        <dbReference type="ARBA" id="ARBA00022679"/>
    </source>
</evidence>
<dbReference type="SUPFAM" id="SSF53335">
    <property type="entry name" value="S-adenosyl-L-methionine-dependent methyltransferases"/>
    <property type="match status" value="1"/>
</dbReference>
<feature type="domain" description="Methyltransferase" evidence="3">
    <location>
        <begin position="42"/>
        <end position="133"/>
    </location>
</feature>
<dbReference type="GO" id="GO:0008168">
    <property type="term" value="F:methyltransferase activity"/>
    <property type="evidence" value="ECO:0007669"/>
    <property type="project" value="UniProtKB-KW"/>
</dbReference>
<keyword evidence="2" id="KW-0808">Transferase</keyword>
<proteinExistence type="predicted"/>
<evidence type="ECO:0000313" key="5">
    <source>
        <dbReference type="Proteomes" id="UP001501624"/>
    </source>
</evidence>
<dbReference type="Proteomes" id="UP001501624">
    <property type="component" value="Unassembled WGS sequence"/>
</dbReference>
<dbReference type="PANTHER" id="PTHR43861:SF1">
    <property type="entry name" value="TRANS-ACONITATE 2-METHYLTRANSFERASE"/>
    <property type="match status" value="1"/>
</dbReference>
<dbReference type="CDD" id="cd02440">
    <property type="entry name" value="AdoMet_MTases"/>
    <property type="match status" value="1"/>
</dbReference>
<organism evidence="4 5">
    <name type="scientific">Amycolatopsis tucumanensis</name>
    <dbReference type="NCBI Taxonomy" id="401106"/>
    <lineage>
        <taxon>Bacteria</taxon>
        <taxon>Bacillati</taxon>
        <taxon>Actinomycetota</taxon>
        <taxon>Actinomycetes</taxon>
        <taxon>Pseudonocardiales</taxon>
        <taxon>Pseudonocardiaceae</taxon>
        <taxon>Amycolatopsis</taxon>
    </lineage>
</organism>
<keyword evidence="5" id="KW-1185">Reference proteome</keyword>
<dbReference type="PANTHER" id="PTHR43861">
    <property type="entry name" value="TRANS-ACONITATE 2-METHYLTRANSFERASE-RELATED"/>
    <property type="match status" value="1"/>
</dbReference>
<evidence type="ECO:0000256" key="1">
    <source>
        <dbReference type="ARBA" id="ARBA00022603"/>
    </source>
</evidence>
<keyword evidence="1 4" id="KW-0489">Methyltransferase</keyword>
<reference evidence="5" key="1">
    <citation type="journal article" date="2019" name="Int. J. Syst. Evol. Microbiol.">
        <title>The Global Catalogue of Microorganisms (GCM) 10K type strain sequencing project: providing services to taxonomists for standard genome sequencing and annotation.</title>
        <authorList>
            <consortium name="The Broad Institute Genomics Platform"/>
            <consortium name="The Broad Institute Genome Sequencing Center for Infectious Disease"/>
            <person name="Wu L."/>
            <person name="Ma J."/>
        </authorList>
    </citation>
    <scope>NUCLEOTIDE SEQUENCE [LARGE SCALE GENOMIC DNA]</scope>
    <source>
        <strain evidence="5">JCM 17017</strain>
    </source>
</reference>
<dbReference type="Gene3D" id="3.40.50.150">
    <property type="entry name" value="Vaccinia Virus protein VP39"/>
    <property type="match status" value="1"/>
</dbReference>
<dbReference type="InterPro" id="IPR041698">
    <property type="entry name" value="Methyltransf_25"/>
</dbReference>
<gene>
    <name evidence="4" type="ORF">GCM10022380_30630</name>
</gene>